<gene>
    <name evidence="1" type="ORF">E2C01_063163</name>
</gene>
<reference evidence="1 2" key="1">
    <citation type="submission" date="2019-05" db="EMBL/GenBank/DDBJ databases">
        <title>Another draft genome of Portunus trituberculatus and its Hox gene families provides insights of decapod evolution.</title>
        <authorList>
            <person name="Jeong J.-H."/>
            <person name="Song I."/>
            <person name="Kim S."/>
            <person name="Choi T."/>
            <person name="Kim D."/>
            <person name="Ryu S."/>
            <person name="Kim W."/>
        </authorList>
    </citation>
    <scope>NUCLEOTIDE SEQUENCE [LARGE SCALE GENOMIC DNA]</scope>
    <source>
        <tissue evidence="1">Muscle</tissue>
    </source>
</reference>
<sequence>MTKGHEKIKMMQCLKDIEKYSFPHRTVEKWNALDNGSVRAHSMYNFKEKLDKRRYGDKTL</sequence>
<evidence type="ECO:0000313" key="1">
    <source>
        <dbReference type="EMBL" id="MPC68950.1"/>
    </source>
</evidence>
<name>A0A5B7H9R7_PORTR</name>
<proteinExistence type="predicted"/>
<comment type="caution">
    <text evidence="1">The sequence shown here is derived from an EMBL/GenBank/DDBJ whole genome shotgun (WGS) entry which is preliminary data.</text>
</comment>
<dbReference type="AlphaFoldDB" id="A0A5B7H9R7"/>
<protein>
    <submittedName>
        <fullName evidence="1">Uncharacterized protein</fullName>
    </submittedName>
</protein>
<dbReference type="Proteomes" id="UP000324222">
    <property type="component" value="Unassembled WGS sequence"/>
</dbReference>
<dbReference type="EMBL" id="VSRR010028663">
    <property type="protein sequence ID" value="MPC68950.1"/>
    <property type="molecule type" value="Genomic_DNA"/>
</dbReference>
<keyword evidence="2" id="KW-1185">Reference proteome</keyword>
<organism evidence="1 2">
    <name type="scientific">Portunus trituberculatus</name>
    <name type="common">Swimming crab</name>
    <name type="synonym">Neptunus trituberculatus</name>
    <dbReference type="NCBI Taxonomy" id="210409"/>
    <lineage>
        <taxon>Eukaryota</taxon>
        <taxon>Metazoa</taxon>
        <taxon>Ecdysozoa</taxon>
        <taxon>Arthropoda</taxon>
        <taxon>Crustacea</taxon>
        <taxon>Multicrustacea</taxon>
        <taxon>Malacostraca</taxon>
        <taxon>Eumalacostraca</taxon>
        <taxon>Eucarida</taxon>
        <taxon>Decapoda</taxon>
        <taxon>Pleocyemata</taxon>
        <taxon>Brachyura</taxon>
        <taxon>Eubrachyura</taxon>
        <taxon>Portunoidea</taxon>
        <taxon>Portunidae</taxon>
        <taxon>Portuninae</taxon>
        <taxon>Portunus</taxon>
    </lineage>
</organism>
<accession>A0A5B7H9R7</accession>
<evidence type="ECO:0000313" key="2">
    <source>
        <dbReference type="Proteomes" id="UP000324222"/>
    </source>
</evidence>